<dbReference type="PANTHER" id="PTHR35526:SF3">
    <property type="entry name" value="ANTI-SIGMA-F FACTOR RSBW"/>
    <property type="match status" value="1"/>
</dbReference>
<evidence type="ECO:0000256" key="1">
    <source>
        <dbReference type="ARBA" id="ARBA00022527"/>
    </source>
</evidence>
<dbReference type="AlphaFoldDB" id="A0A367EAY3"/>
<keyword evidence="5" id="KW-1185">Reference proteome</keyword>
<dbReference type="GO" id="GO:0004674">
    <property type="term" value="F:protein serine/threonine kinase activity"/>
    <property type="evidence" value="ECO:0007669"/>
    <property type="project" value="UniProtKB-KW"/>
</dbReference>
<keyword evidence="1" id="KW-0808">Transferase</keyword>
<evidence type="ECO:0000313" key="4">
    <source>
        <dbReference type="EMBL" id="RCG14892.1"/>
    </source>
</evidence>
<keyword evidence="4" id="KW-0067">ATP-binding</keyword>
<reference evidence="4 5" key="1">
    <citation type="submission" date="2018-06" db="EMBL/GenBank/DDBJ databases">
        <title>Streptomyces reniochalinae sp. nov. and Streptomyces diacarnus sp. nov. from marine sponges.</title>
        <authorList>
            <person name="Li L."/>
        </authorList>
    </citation>
    <scope>NUCLEOTIDE SEQUENCE [LARGE SCALE GENOMIC DNA]</scope>
    <source>
        <strain evidence="4 5">LHW50302</strain>
    </source>
</reference>
<dbReference type="EMBL" id="QOIM01000042">
    <property type="protein sequence ID" value="RCG14892.1"/>
    <property type="molecule type" value="Genomic_DNA"/>
</dbReference>
<feature type="domain" description="Histidine kinase/HSP90-like ATPase" evidence="3">
    <location>
        <begin position="42"/>
        <end position="147"/>
    </location>
</feature>
<dbReference type="InterPro" id="IPR036890">
    <property type="entry name" value="HATPase_C_sf"/>
</dbReference>
<dbReference type="InterPro" id="IPR050267">
    <property type="entry name" value="Anti-sigma-factor_SerPK"/>
</dbReference>
<dbReference type="GO" id="GO:0005524">
    <property type="term" value="F:ATP binding"/>
    <property type="evidence" value="ECO:0007669"/>
    <property type="project" value="UniProtKB-KW"/>
</dbReference>
<proteinExistence type="predicted"/>
<comment type="caution">
    <text evidence="4">The sequence shown here is derived from an EMBL/GenBank/DDBJ whole genome shotgun (WGS) entry which is preliminary data.</text>
</comment>
<sequence length="158" mass="17579">MSVDVLTETVEKRHRTKRPQTGTSDSGELRPQTSRAFAVVFAPDSARVPEIRRTVRTILRSWNLPEQLAEDIQLAVSELLANALEHGNGDVEARVLRVLDEVRIEVTDDNPEPAQLRRPDVDELSGRGLLLVAALAQSWGVSRDGRTTWCSFRLAGRA</sequence>
<dbReference type="SUPFAM" id="SSF55874">
    <property type="entry name" value="ATPase domain of HSP90 chaperone/DNA topoisomerase II/histidine kinase"/>
    <property type="match status" value="1"/>
</dbReference>
<keyword evidence="1" id="KW-0418">Kinase</keyword>
<dbReference type="Proteomes" id="UP000253507">
    <property type="component" value="Unassembled WGS sequence"/>
</dbReference>
<name>A0A367EAY3_9ACTN</name>
<protein>
    <submittedName>
        <fullName evidence="4">ATP-binding protein</fullName>
    </submittedName>
</protein>
<gene>
    <name evidence="4" type="ORF">DQ392_27855</name>
</gene>
<feature type="compositionally biased region" description="Polar residues" evidence="2">
    <location>
        <begin position="19"/>
        <end position="30"/>
    </location>
</feature>
<keyword evidence="4" id="KW-0547">Nucleotide-binding</keyword>
<dbReference type="InterPro" id="IPR003594">
    <property type="entry name" value="HATPase_dom"/>
</dbReference>
<evidence type="ECO:0000259" key="3">
    <source>
        <dbReference type="Pfam" id="PF13581"/>
    </source>
</evidence>
<dbReference type="PANTHER" id="PTHR35526">
    <property type="entry name" value="ANTI-SIGMA-F FACTOR RSBW-RELATED"/>
    <property type="match status" value="1"/>
</dbReference>
<dbReference type="OrthoDB" id="4166172at2"/>
<keyword evidence="1" id="KW-0723">Serine/threonine-protein kinase</keyword>
<accession>A0A367EAY3</accession>
<feature type="region of interest" description="Disordered" evidence="2">
    <location>
        <begin position="1"/>
        <end position="30"/>
    </location>
</feature>
<dbReference type="CDD" id="cd16936">
    <property type="entry name" value="HATPase_RsbW-like"/>
    <property type="match status" value="1"/>
</dbReference>
<dbReference type="RefSeq" id="WP_019359417.1">
    <property type="nucleotide sequence ID" value="NZ_QOIM01000042.1"/>
</dbReference>
<dbReference type="Gene3D" id="3.30.565.10">
    <property type="entry name" value="Histidine kinase-like ATPase, C-terminal domain"/>
    <property type="match status" value="1"/>
</dbReference>
<dbReference type="Pfam" id="PF13581">
    <property type="entry name" value="HATPase_c_2"/>
    <property type="match status" value="1"/>
</dbReference>
<evidence type="ECO:0000313" key="5">
    <source>
        <dbReference type="Proteomes" id="UP000253507"/>
    </source>
</evidence>
<organism evidence="4 5">
    <name type="scientific">Streptomyces reniochalinae</name>
    <dbReference type="NCBI Taxonomy" id="2250578"/>
    <lineage>
        <taxon>Bacteria</taxon>
        <taxon>Bacillati</taxon>
        <taxon>Actinomycetota</taxon>
        <taxon>Actinomycetes</taxon>
        <taxon>Kitasatosporales</taxon>
        <taxon>Streptomycetaceae</taxon>
        <taxon>Streptomyces</taxon>
    </lineage>
</organism>
<evidence type="ECO:0000256" key="2">
    <source>
        <dbReference type="SAM" id="MobiDB-lite"/>
    </source>
</evidence>